<accession>A0ABT5T3R3</accession>
<name>A0ABT5T3R3_9RHOB</name>
<organism evidence="2 3">
    <name type="scientific">Roseinatronobacter alkalisoli</name>
    <dbReference type="NCBI Taxonomy" id="3028235"/>
    <lineage>
        <taxon>Bacteria</taxon>
        <taxon>Pseudomonadati</taxon>
        <taxon>Pseudomonadota</taxon>
        <taxon>Alphaproteobacteria</taxon>
        <taxon>Rhodobacterales</taxon>
        <taxon>Paracoccaceae</taxon>
        <taxon>Roseinatronobacter</taxon>
    </lineage>
</organism>
<dbReference type="EMBL" id="JAQZSM010000001">
    <property type="protein sequence ID" value="MDD7969764.1"/>
    <property type="molecule type" value="Genomic_DNA"/>
</dbReference>
<evidence type="ECO:0000313" key="2">
    <source>
        <dbReference type="EMBL" id="MDD7969764.1"/>
    </source>
</evidence>
<feature type="domain" description="Hedgehog/Intein (Hint)" evidence="1">
    <location>
        <begin position="42"/>
        <end position="176"/>
    </location>
</feature>
<protein>
    <submittedName>
        <fullName evidence="2">Hint domain-containing protein</fullName>
    </submittedName>
</protein>
<gene>
    <name evidence="2" type="ORF">PUT78_01515</name>
</gene>
<sequence length="241" mass="25336">MLNSGDNAPTRFGSLSAFAPAISVAMHKEAGLYDVALREDGLLPGTLIGTASGWRGVETIQPGDLVLTFDNGMQRIEANHKVTIAQASLPAHKAFMMVIPAGVLGNRKQITLLPCQEVIVESDLAEIDFGEPFVLIQALMLEGYGGIHRAPITGDVTVHMLTFASEQVIHCAGAALVSARAESDFSPLHAAAAVGASSDTPRLNLSQLHRIAENLKQDAACTGFAAHAASFTYAAADSRFA</sequence>
<comment type="caution">
    <text evidence="2">The sequence shown here is derived from an EMBL/GenBank/DDBJ whole genome shotgun (WGS) entry which is preliminary data.</text>
</comment>
<dbReference type="InterPro" id="IPR036844">
    <property type="entry name" value="Hint_dom_sf"/>
</dbReference>
<reference evidence="2" key="1">
    <citation type="submission" date="2023-02" db="EMBL/GenBank/DDBJ databases">
        <title>Description of Roseinatronobacter alkalisoli sp. nov., an alkaliphilic bacerium isolated from soda soil.</title>
        <authorList>
            <person name="Wei W."/>
        </authorList>
    </citation>
    <scope>NUCLEOTIDE SEQUENCE</scope>
    <source>
        <strain evidence="2">HJB301</strain>
    </source>
</reference>
<evidence type="ECO:0000259" key="1">
    <source>
        <dbReference type="Pfam" id="PF13403"/>
    </source>
</evidence>
<dbReference type="Proteomes" id="UP001431784">
    <property type="component" value="Unassembled WGS sequence"/>
</dbReference>
<evidence type="ECO:0000313" key="3">
    <source>
        <dbReference type="Proteomes" id="UP001431784"/>
    </source>
</evidence>
<dbReference type="RefSeq" id="WP_274350258.1">
    <property type="nucleotide sequence ID" value="NZ_JAQZSM010000001.1"/>
</dbReference>
<dbReference type="SUPFAM" id="SSF51294">
    <property type="entry name" value="Hedgehog/intein (Hint) domain"/>
    <property type="match status" value="1"/>
</dbReference>
<proteinExistence type="predicted"/>
<keyword evidence="3" id="KW-1185">Reference proteome</keyword>
<dbReference type="InterPro" id="IPR028992">
    <property type="entry name" value="Hedgehog/Intein_dom"/>
</dbReference>
<dbReference type="Pfam" id="PF13403">
    <property type="entry name" value="Hint_2"/>
    <property type="match status" value="1"/>
</dbReference>